<dbReference type="PANTHER" id="PTHR43591:SF24">
    <property type="entry name" value="2-METHOXY-6-POLYPRENYL-1,4-BENZOQUINOL METHYLASE, MITOCHONDRIAL"/>
    <property type="match status" value="1"/>
</dbReference>
<sequence length="194" mass="21156">MSHWNNEHAVSYDEKWGELEFHQKIPALAKVAADYRIAEIGCGGGYLSLCLAQHAPGVKVLAIDPTAKMIELAKARQQKADLPGSRLEFIEAGAEALAVEDASLDLAVAAFSVHHWQDSKLAMSLIYQGLKPGGRIWLCEDMNTPLDGDMQVDNSLKAFSGIKALLELSGFREICKSLNTSFEGEFLVVEAVKP</sequence>
<evidence type="ECO:0000259" key="1">
    <source>
        <dbReference type="Pfam" id="PF08241"/>
    </source>
</evidence>
<keyword evidence="3" id="KW-1185">Reference proteome</keyword>
<dbReference type="AlphaFoldDB" id="A0AAF0CE46"/>
<keyword evidence="2" id="KW-0489">Methyltransferase</keyword>
<gene>
    <name evidence="2" type="ORF">SG34_031085</name>
</gene>
<dbReference type="EMBL" id="CP059734">
    <property type="protein sequence ID" value="WDE09211.1"/>
    <property type="molecule type" value="Genomic_DNA"/>
</dbReference>
<dbReference type="InterPro" id="IPR029063">
    <property type="entry name" value="SAM-dependent_MTases_sf"/>
</dbReference>
<dbReference type="GO" id="GO:0008757">
    <property type="term" value="F:S-adenosylmethionine-dependent methyltransferase activity"/>
    <property type="evidence" value="ECO:0007669"/>
    <property type="project" value="InterPro"/>
</dbReference>
<dbReference type="CDD" id="cd02440">
    <property type="entry name" value="AdoMet_MTases"/>
    <property type="match status" value="1"/>
</dbReference>
<dbReference type="InterPro" id="IPR013216">
    <property type="entry name" value="Methyltransf_11"/>
</dbReference>
<dbReference type="GO" id="GO:0032259">
    <property type="term" value="P:methylation"/>
    <property type="evidence" value="ECO:0007669"/>
    <property type="project" value="UniProtKB-KW"/>
</dbReference>
<reference evidence="2 3" key="1">
    <citation type="journal article" date="2015" name="Genome Announc.">
        <title>Draft Genome Sequences of Marine Isolates of Thalassomonas viridans and Thalassomonas actiniarum.</title>
        <authorList>
            <person name="Olonade I."/>
            <person name="van Zyl L.J."/>
            <person name="Trindade M."/>
        </authorList>
    </citation>
    <scope>NUCLEOTIDE SEQUENCE [LARGE SCALE GENOMIC DNA]</scope>
    <source>
        <strain evidence="2 3">XOM25</strain>
    </source>
</reference>
<dbReference type="RefSeq" id="WP_044841061.1">
    <property type="nucleotide sequence ID" value="NZ_CP059734.1"/>
</dbReference>
<dbReference type="Proteomes" id="UP000032352">
    <property type="component" value="Chromosome pTvir"/>
</dbReference>
<proteinExistence type="predicted"/>
<dbReference type="PANTHER" id="PTHR43591">
    <property type="entry name" value="METHYLTRANSFERASE"/>
    <property type="match status" value="1"/>
</dbReference>
<reference evidence="2 3" key="2">
    <citation type="journal article" date="2022" name="Mar. Drugs">
        <title>Bioassay-Guided Fractionation Leads to the Detection of Cholic Acid Generated by the Rare Thalassomonas sp.</title>
        <authorList>
            <person name="Pheiffer F."/>
            <person name="Schneider Y.K."/>
            <person name="Hansen E.H."/>
            <person name="Andersen J.H."/>
            <person name="Isaksson J."/>
            <person name="Busche T."/>
            <person name="R C."/>
            <person name="Kalinowski J."/>
            <person name="Zyl L.V."/>
            <person name="Trindade M."/>
        </authorList>
    </citation>
    <scope>NUCLEOTIDE SEQUENCE [LARGE SCALE GENOMIC DNA]</scope>
    <source>
        <strain evidence="2 3">XOM25</strain>
    </source>
</reference>
<name>A0AAF0CE46_9GAMM</name>
<keyword evidence="2" id="KW-0808">Transferase</keyword>
<dbReference type="Pfam" id="PF08241">
    <property type="entry name" value="Methyltransf_11"/>
    <property type="match status" value="1"/>
</dbReference>
<feature type="domain" description="Methyltransferase type 11" evidence="1">
    <location>
        <begin position="39"/>
        <end position="137"/>
    </location>
</feature>
<protein>
    <submittedName>
        <fullName evidence="2">Class I SAM-dependent methyltransferase</fullName>
    </submittedName>
</protein>
<dbReference type="SUPFAM" id="SSF53335">
    <property type="entry name" value="S-adenosyl-L-methionine-dependent methyltransferases"/>
    <property type="match status" value="1"/>
</dbReference>
<evidence type="ECO:0000313" key="2">
    <source>
        <dbReference type="EMBL" id="WDE09211.1"/>
    </source>
</evidence>
<evidence type="ECO:0000313" key="3">
    <source>
        <dbReference type="Proteomes" id="UP000032352"/>
    </source>
</evidence>
<organism evidence="2 3">
    <name type="scientific">Thalassomonas viridans</name>
    <dbReference type="NCBI Taxonomy" id="137584"/>
    <lineage>
        <taxon>Bacteria</taxon>
        <taxon>Pseudomonadati</taxon>
        <taxon>Pseudomonadota</taxon>
        <taxon>Gammaproteobacteria</taxon>
        <taxon>Alteromonadales</taxon>
        <taxon>Colwelliaceae</taxon>
        <taxon>Thalassomonas</taxon>
    </lineage>
</organism>
<accession>A0AAF0CE46</accession>
<dbReference type="Gene3D" id="3.40.50.150">
    <property type="entry name" value="Vaccinia Virus protein VP39"/>
    <property type="match status" value="1"/>
</dbReference>
<dbReference type="KEGG" id="tvd:SG34_031085"/>